<name>A0ACC0GXD4_9ERIC</name>
<gene>
    <name evidence="1" type="ORF">LOK49_LG08G00295</name>
</gene>
<protein>
    <submittedName>
        <fullName evidence="1">Uncharacterized protein</fullName>
    </submittedName>
</protein>
<evidence type="ECO:0000313" key="2">
    <source>
        <dbReference type="Proteomes" id="UP001060215"/>
    </source>
</evidence>
<dbReference type="EMBL" id="CM045766">
    <property type="protein sequence ID" value="KAI8005374.1"/>
    <property type="molecule type" value="Genomic_DNA"/>
</dbReference>
<reference evidence="1 2" key="1">
    <citation type="journal article" date="2022" name="Plant J.">
        <title>Chromosome-level genome of Camellia lanceoleosa provides a valuable resource for understanding genome evolution and self-incompatibility.</title>
        <authorList>
            <person name="Gong W."/>
            <person name="Xiao S."/>
            <person name="Wang L."/>
            <person name="Liao Z."/>
            <person name="Chang Y."/>
            <person name="Mo W."/>
            <person name="Hu G."/>
            <person name="Li W."/>
            <person name="Zhao G."/>
            <person name="Zhu H."/>
            <person name="Hu X."/>
            <person name="Ji K."/>
            <person name="Xiang X."/>
            <person name="Song Q."/>
            <person name="Yuan D."/>
            <person name="Jin S."/>
            <person name="Zhang L."/>
        </authorList>
    </citation>
    <scope>NUCLEOTIDE SEQUENCE [LARGE SCALE GENOMIC DNA]</scope>
    <source>
        <strain evidence="1">SQ_2022a</strain>
    </source>
</reference>
<keyword evidence="2" id="KW-1185">Reference proteome</keyword>
<comment type="caution">
    <text evidence="1">The sequence shown here is derived from an EMBL/GenBank/DDBJ whole genome shotgun (WGS) entry which is preliminary data.</text>
</comment>
<dbReference type="Proteomes" id="UP001060215">
    <property type="component" value="Chromosome 9"/>
</dbReference>
<evidence type="ECO:0000313" key="1">
    <source>
        <dbReference type="EMBL" id="KAI8005374.1"/>
    </source>
</evidence>
<organism evidence="1 2">
    <name type="scientific">Camellia lanceoleosa</name>
    <dbReference type="NCBI Taxonomy" id="1840588"/>
    <lineage>
        <taxon>Eukaryota</taxon>
        <taxon>Viridiplantae</taxon>
        <taxon>Streptophyta</taxon>
        <taxon>Embryophyta</taxon>
        <taxon>Tracheophyta</taxon>
        <taxon>Spermatophyta</taxon>
        <taxon>Magnoliopsida</taxon>
        <taxon>eudicotyledons</taxon>
        <taxon>Gunneridae</taxon>
        <taxon>Pentapetalae</taxon>
        <taxon>asterids</taxon>
        <taxon>Ericales</taxon>
        <taxon>Theaceae</taxon>
        <taxon>Camellia</taxon>
    </lineage>
</organism>
<proteinExistence type="predicted"/>
<sequence length="66" mass="7207">MLFSGWVNCVYTCIQTSYKCLSHIQNKGCNSKLYMIPGGAISYRCVLRISVVAGSLELDGTTILKG</sequence>
<accession>A0ACC0GXD4</accession>